<name>A0A1J5Q2C2_9ZZZZ</name>
<comment type="caution">
    <text evidence="1">The sequence shown here is derived from an EMBL/GenBank/DDBJ whole genome shotgun (WGS) entry which is preliminary data.</text>
</comment>
<accession>A0A1J5Q2C2</accession>
<evidence type="ECO:0000313" key="1">
    <source>
        <dbReference type="EMBL" id="OIQ71619.1"/>
    </source>
</evidence>
<organism evidence="1">
    <name type="scientific">mine drainage metagenome</name>
    <dbReference type="NCBI Taxonomy" id="410659"/>
    <lineage>
        <taxon>unclassified sequences</taxon>
        <taxon>metagenomes</taxon>
        <taxon>ecological metagenomes</taxon>
    </lineage>
</organism>
<dbReference type="EMBL" id="MLJW01003643">
    <property type="protein sequence ID" value="OIQ71619.1"/>
    <property type="molecule type" value="Genomic_DNA"/>
</dbReference>
<reference evidence="1" key="1">
    <citation type="submission" date="2016-10" db="EMBL/GenBank/DDBJ databases">
        <title>Sequence of Gallionella enrichment culture.</title>
        <authorList>
            <person name="Poehlein A."/>
            <person name="Muehling M."/>
            <person name="Daniel R."/>
        </authorList>
    </citation>
    <scope>NUCLEOTIDE SEQUENCE</scope>
</reference>
<protein>
    <submittedName>
        <fullName evidence="1">Uncharacterized protein</fullName>
    </submittedName>
</protein>
<gene>
    <name evidence="1" type="ORF">GALL_467600</name>
</gene>
<dbReference type="AlphaFoldDB" id="A0A1J5Q2C2"/>
<sequence length="43" mass="4888">MPVNILNLSGLRVLDFKEYRTGISHQGRPCRHLQALSTLRAQP</sequence>
<proteinExistence type="predicted"/>